<dbReference type="Gene3D" id="3.30.160.100">
    <property type="entry name" value="Ribosome hibernation promotion factor-like"/>
    <property type="match status" value="1"/>
</dbReference>
<evidence type="ECO:0000259" key="7">
    <source>
        <dbReference type="Pfam" id="PF16321"/>
    </source>
</evidence>
<dbReference type="FunFam" id="3.30.160.100:FF:000001">
    <property type="entry name" value="Ribosome hibernation promoting factor"/>
    <property type="match status" value="1"/>
</dbReference>
<dbReference type="InterPro" id="IPR032528">
    <property type="entry name" value="Ribosom_S30AE_C"/>
</dbReference>
<evidence type="ECO:0000256" key="4">
    <source>
        <dbReference type="ARBA" id="ARBA00038695"/>
    </source>
</evidence>
<keyword evidence="2 6" id="KW-0810">Translation regulation</keyword>
<proteinExistence type="inferred from homology"/>
<dbReference type="PANTHER" id="PTHR33231">
    <property type="entry name" value="30S RIBOSOMAL PROTEIN"/>
    <property type="match status" value="1"/>
</dbReference>
<evidence type="ECO:0000313" key="8">
    <source>
        <dbReference type="EMBL" id="KHM49722.1"/>
    </source>
</evidence>
<dbReference type="Gene3D" id="3.30.505.50">
    <property type="entry name" value="Sigma 54 modulation/S30EA ribosomal protein, C-terminal domain"/>
    <property type="match status" value="1"/>
</dbReference>
<protein>
    <recommendedName>
        <fullName evidence="5 6">Ribosome hibernation promoting factor</fullName>
        <shortName evidence="6">HPF</shortName>
    </recommendedName>
</protein>
<dbReference type="EMBL" id="JSCE01000230">
    <property type="protein sequence ID" value="KHM49722.1"/>
    <property type="molecule type" value="Genomic_DNA"/>
</dbReference>
<dbReference type="Pfam" id="PF16321">
    <property type="entry name" value="Ribosom_S30AE_C"/>
    <property type="match status" value="1"/>
</dbReference>
<dbReference type="GO" id="GO:0045900">
    <property type="term" value="P:negative regulation of translational elongation"/>
    <property type="evidence" value="ECO:0007669"/>
    <property type="project" value="TreeGrafter"/>
</dbReference>
<dbReference type="GO" id="GO:0043024">
    <property type="term" value="F:ribosomal small subunit binding"/>
    <property type="evidence" value="ECO:0007669"/>
    <property type="project" value="TreeGrafter"/>
</dbReference>
<keyword evidence="1 6" id="KW-0963">Cytoplasm</keyword>
<dbReference type="CDD" id="cd00552">
    <property type="entry name" value="RaiA"/>
    <property type="match status" value="1"/>
</dbReference>
<dbReference type="InterPro" id="IPR050574">
    <property type="entry name" value="HPF/YfiA_ribosome-assoc"/>
</dbReference>
<keyword evidence="9" id="KW-1185">Reference proteome</keyword>
<dbReference type="PANTHER" id="PTHR33231:SF1">
    <property type="entry name" value="30S RIBOSOMAL PROTEIN"/>
    <property type="match status" value="1"/>
</dbReference>
<feature type="domain" description="Sigma 54 modulation/S30EA ribosomal protein C-terminal" evidence="7">
    <location>
        <begin position="123"/>
        <end position="176"/>
    </location>
</feature>
<dbReference type="Proteomes" id="UP000030993">
    <property type="component" value="Unassembled WGS sequence"/>
</dbReference>
<evidence type="ECO:0000256" key="2">
    <source>
        <dbReference type="ARBA" id="ARBA00022845"/>
    </source>
</evidence>
<dbReference type="AlphaFoldDB" id="A0A0B2JV63"/>
<organism evidence="8 9">
    <name type="scientific">Anaerovibrio lipolyticus</name>
    <dbReference type="NCBI Taxonomy" id="82374"/>
    <lineage>
        <taxon>Bacteria</taxon>
        <taxon>Bacillati</taxon>
        <taxon>Bacillota</taxon>
        <taxon>Negativicutes</taxon>
        <taxon>Selenomonadales</taxon>
        <taxon>Selenomonadaceae</taxon>
        <taxon>Anaerovibrio</taxon>
    </lineage>
</organism>
<dbReference type="SUPFAM" id="SSF69754">
    <property type="entry name" value="Ribosome binding protein Y (YfiA homologue)"/>
    <property type="match status" value="1"/>
</dbReference>
<comment type="subunit">
    <text evidence="6">Interacts with 100S ribosomes.</text>
</comment>
<comment type="subcellular location">
    <subcellularLocation>
        <location evidence="6">Cytoplasm</location>
    </subcellularLocation>
</comment>
<dbReference type="FunFam" id="3.30.505.50:FF:000001">
    <property type="entry name" value="Ribosome hibernation promoting factor"/>
    <property type="match status" value="1"/>
</dbReference>
<dbReference type="RefSeq" id="WP_027397388.1">
    <property type="nucleotide sequence ID" value="NZ_CAMKSO010000029.1"/>
</dbReference>
<evidence type="ECO:0000256" key="1">
    <source>
        <dbReference type="ARBA" id="ARBA00022490"/>
    </source>
</evidence>
<dbReference type="HAMAP" id="MF_00839">
    <property type="entry name" value="HPF"/>
    <property type="match status" value="1"/>
</dbReference>
<dbReference type="InterPro" id="IPR036567">
    <property type="entry name" value="RHF-like"/>
</dbReference>
<dbReference type="Pfam" id="PF02482">
    <property type="entry name" value="Ribosomal_S30AE"/>
    <property type="match status" value="1"/>
</dbReference>
<comment type="caution">
    <text evidence="8">The sequence shown here is derived from an EMBL/GenBank/DDBJ whole genome shotgun (WGS) entry which is preliminary data.</text>
</comment>
<reference evidence="8 9" key="1">
    <citation type="journal article" date="2013" name="PLoS ONE">
        <title>Identification and characterization of three novel lipases belonging to families II and V from Anaerovibrio lipolyticus 5ST.</title>
        <authorList>
            <person name="Prive F."/>
            <person name="Kaderbhai N.N."/>
            <person name="Girdwood S."/>
            <person name="Worgan H.J."/>
            <person name="Pinloche E."/>
            <person name="Scollan N.D."/>
            <person name="Huws S.A."/>
            <person name="Newbold C.J."/>
        </authorList>
    </citation>
    <scope>NUCLEOTIDE SEQUENCE [LARGE SCALE GENOMIC DNA]</scope>
    <source>
        <strain evidence="8 9">5S</strain>
    </source>
</reference>
<dbReference type="InterPro" id="IPR034694">
    <property type="entry name" value="HPF_long/plastid"/>
</dbReference>
<comment type="similarity">
    <text evidence="3">Belongs to the HPF/YfiA ribosome-associated protein family. Short HPF subfamily.</text>
</comment>
<dbReference type="InterPro" id="IPR003489">
    <property type="entry name" value="RHF/RaiA"/>
</dbReference>
<evidence type="ECO:0000313" key="9">
    <source>
        <dbReference type="Proteomes" id="UP000030993"/>
    </source>
</evidence>
<dbReference type="STRING" id="82374.NZ47_12385"/>
<evidence type="ECO:0000256" key="5">
    <source>
        <dbReference type="ARBA" id="ARBA00041148"/>
    </source>
</evidence>
<dbReference type="eggNOG" id="COG1544">
    <property type="taxonomic scope" value="Bacteria"/>
</dbReference>
<comment type="similarity">
    <text evidence="6">Belongs to the HPF/YfiA ribosome-associated protein family. Long HPF subfamily.</text>
</comment>
<evidence type="ECO:0000256" key="3">
    <source>
        <dbReference type="ARBA" id="ARBA00038434"/>
    </source>
</evidence>
<sequence>MTTFTIRGKNVEITPALRDYVEKRIGKITRYFDSVGEISVLLSVLKDRHLVEVTVPVQGVLLRGEEASHDMYASIDLVIEKLERQIHKHKTKMQRRFRDGTLLDEAFAANAAQARVEDEEDDYPIVKRKKFIVKPMDVQEAIMQMNLLNHDFFVFRDADTEEVNVVYRRSDGKYGLIESDNR</sequence>
<gene>
    <name evidence="6" type="primary">hpf</name>
    <name evidence="8" type="ORF">NZ47_12385</name>
</gene>
<evidence type="ECO:0000256" key="6">
    <source>
        <dbReference type="HAMAP-Rule" id="MF_00839"/>
    </source>
</evidence>
<accession>A0A0B2JV63</accession>
<comment type="function">
    <text evidence="6">Required for dimerization of active 70S ribosomes into 100S ribosomes in stationary phase; 100S ribosomes are translationally inactive and sometimes present during exponential growth.</text>
</comment>
<comment type="subunit">
    <text evidence="4">Associates exclusively with 100S ribosomes, which are dimers of 70S ribosomes.</text>
</comment>
<dbReference type="GO" id="GO:0022627">
    <property type="term" value="C:cytosolic small ribosomal subunit"/>
    <property type="evidence" value="ECO:0007669"/>
    <property type="project" value="TreeGrafter"/>
</dbReference>
<name>A0A0B2JV63_9FIRM</name>
<dbReference type="InterPro" id="IPR038416">
    <property type="entry name" value="Ribosom_S30AE_C_sf"/>
</dbReference>
<dbReference type="NCBIfam" id="TIGR00741">
    <property type="entry name" value="yfiA"/>
    <property type="match status" value="1"/>
</dbReference>